<feature type="signal peptide" evidence="1">
    <location>
        <begin position="1"/>
        <end position="21"/>
    </location>
</feature>
<dbReference type="eggNOG" id="COG3595">
    <property type="taxonomic scope" value="Bacteria"/>
</dbReference>
<protein>
    <recommendedName>
        <fullName evidence="2">Putative auto-transporter adhesin head GIN domain-containing protein</fullName>
    </recommendedName>
</protein>
<dbReference type="EMBL" id="CP007034">
    <property type="protein sequence ID" value="AHF13802.1"/>
    <property type="molecule type" value="Genomic_DNA"/>
</dbReference>
<feature type="domain" description="Putative auto-transporter adhesin head GIN" evidence="2">
    <location>
        <begin position="33"/>
        <end position="218"/>
    </location>
</feature>
<proteinExistence type="predicted"/>
<evidence type="ECO:0000256" key="1">
    <source>
        <dbReference type="SAM" id="SignalP"/>
    </source>
</evidence>
<dbReference type="HOGENOM" id="CLU_1178393_0_0_10"/>
<dbReference type="Pfam" id="PF10988">
    <property type="entry name" value="DUF2807"/>
    <property type="match status" value="1"/>
</dbReference>
<dbReference type="AlphaFoldDB" id="W0ESR0"/>
<evidence type="ECO:0000313" key="3">
    <source>
        <dbReference type="EMBL" id="AHF13802.1"/>
    </source>
</evidence>
<dbReference type="Gene3D" id="2.160.20.120">
    <property type="match status" value="1"/>
</dbReference>
<sequence>MMKKIFAMLAVCLATVVGAQAVETSVRQLSVDDFYKMKVYNNFDVSYRQNADSAGVVVVMAATGDLDNIEVASKKGVLTIKYKGSCDKNQMQGSVIVYSTALEYVENNGIGLVQIVSPITGAAFQAKVIGNGSIMGRQIDYGIVKASVLTGSGKVSLTGKCREAELSVTGSGQIEADGLEARDVNCRIMGNGVIGCHAREKLSAWATGNGEVYYRGTPEIKKNSLGELSVRSLEGK</sequence>
<evidence type="ECO:0000313" key="4">
    <source>
        <dbReference type="Proteomes" id="UP000018901"/>
    </source>
</evidence>
<name>W0ESR0_9BACT</name>
<dbReference type="PANTHER" id="PTHR39200:SF1">
    <property type="entry name" value="AUTO-TRANSPORTER ADHESIN HEAD GIN DOMAIN-CONTAINING PROTEIN-RELATED"/>
    <property type="match status" value="1"/>
</dbReference>
<dbReference type="STRING" id="880074.BARVI_06765"/>
<accession>W0ESR0</accession>
<evidence type="ECO:0000259" key="2">
    <source>
        <dbReference type="Pfam" id="PF10988"/>
    </source>
</evidence>
<dbReference type="GeneID" id="90530340"/>
<reference evidence="3 4" key="1">
    <citation type="submission" date="2013-12" db="EMBL/GenBank/DDBJ databases">
        <authorList>
            <consortium name="DOE Joint Genome Institute"/>
            <person name="Eisen J."/>
            <person name="Huntemann M."/>
            <person name="Han J."/>
            <person name="Chen A."/>
            <person name="Kyrpides N."/>
            <person name="Mavromatis K."/>
            <person name="Markowitz V."/>
            <person name="Palaniappan K."/>
            <person name="Ivanova N."/>
            <person name="Schaumberg A."/>
            <person name="Pati A."/>
            <person name="Liolios K."/>
            <person name="Nordberg H.P."/>
            <person name="Cantor M.N."/>
            <person name="Hua S.X."/>
            <person name="Woyke T."/>
        </authorList>
    </citation>
    <scope>NUCLEOTIDE SEQUENCE [LARGE SCALE GENOMIC DNA]</scope>
    <source>
        <strain evidence="4">DSM 18177</strain>
    </source>
</reference>
<organism evidence="3 4">
    <name type="scientific">Barnesiella viscericola DSM 18177</name>
    <dbReference type="NCBI Taxonomy" id="880074"/>
    <lineage>
        <taxon>Bacteria</taxon>
        <taxon>Pseudomonadati</taxon>
        <taxon>Bacteroidota</taxon>
        <taxon>Bacteroidia</taxon>
        <taxon>Bacteroidales</taxon>
        <taxon>Barnesiellaceae</taxon>
        <taxon>Barnesiella</taxon>
    </lineage>
</organism>
<dbReference type="Proteomes" id="UP000018901">
    <property type="component" value="Chromosome"/>
</dbReference>
<dbReference type="InterPro" id="IPR021255">
    <property type="entry name" value="DUF2807"/>
</dbReference>
<dbReference type="OrthoDB" id="1119107at2"/>
<keyword evidence="1" id="KW-0732">Signal</keyword>
<feature type="chain" id="PRO_5004787879" description="Putative auto-transporter adhesin head GIN domain-containing protein" evidence="1">
    <location>
        <begin position="22"/>
        <end position="236"/>
    </location>
</feature>
<dbReference type="PANTHER" id="PTHR39200">
    <property type="entry name" value="HYPOTHETICAL EXPORTED PROTEIN"/>
    <property type="match status" value="1"/>
</dbReference>
<keyword evidence="4" id="KW-1185">Reference proteome</keyword>
<dbReference type="KEGG" id="bvs:BARVI_06765"/>
<gene>
    <name evidence="3" type="ORF">BARVI_06765</name>
</gene>
<dbReference type="RefSeq" id="WP_025278467.1">
    <property type="nucleotide sequence ID" value="NZ_CP007034.1"/>
</dbReference>